<dbReference type="EMBL" id="CP114585">
    <property type="protein sequence ID" value="WBA16565.1"/>
    <property type="molecule type" value="Genomic_DNA"/>
</dbReference>
<gene>
    <name evidence="1" type="ORF">N7E60_14360</name>
</gene>
<evidence type="ECO:0000313" key="1">
    <source>
        <dbReference type="EMBL" id="WBA16565.1"/>
    </source>
</evidence>
<organism evidence="1 2">
    <name type="scientific">Salinivibrio proteolyticus</name>
    <dbReference type="NCBI Taxonomy" id="334715"/>
    <lineage>
        <taxon>Bacteria</taxon>
        <taxon>Pseudomonadati</taxon>
        <taxon>Pseudomonadota</taxon>
        <taxon>Gammaproteobacteria</taxon>
        <taxon>Vibrionales</taxon>
        <taxon>Vibrionaceae</taxon>
        <taxon>Salinivibrio</taxon>
    </lineage>
</organism>
<evidence type="ECO:0000313" key="2">
    <source>
        <dbReference type="Proteomes" id="UP001164676"/>
    </source>
</evidence>
<proteinExistence type="predicted"/>
<dbReference type="Proteomes" id="UP001164676">
    <property type="component" value="Plasmid unnamed"/>
</dbReference>
<geneLocation type="plasmid" evidence="1 2">
    <name>unnamed</name>
</geneLocation>
<keyword evidence="1" id="KW-0614">Plasmid</keyword>
<dbReference type="RefSeq" id="WP_269598852.1">
    <property type="nucleotide sequence ID" value="NZ_CP114585.1"/>
</dbReference>
<sequence>MSNGIAFNASKENFKSLTKHELTNVFNIDEKDPSCNFKLLLCVSGDKKGLFIYNKENGVHHKLKIPSSYFSKSNSKLYPTQEYETLNKILTRDDVTVVLKREQSRPKITIYRGILPYAEFRKDSINTDNPDRFTLTTDRDTIRLLEKSTNEKKEIDIIKCYIHSVFIRDDLLKLDDHYKFGKISYDIGNTVTKFEFNTIKAIFMIDRMFNRVFLEETNVTKNIINLHDKYNIQANDNDLPENEDIIVTCEFLAAYQKELIFNLYNDSIKEIKKSNEDINNDSFLTTPIEDLPYTSRNKDIATALATFVSVFFKVEDEKFKDKAIHALICHLLNENINAGYSLQDYLDRAASTLLNFNKKYGENPIS</sequence>
<accession>A0ABY7LH90</accession>
<keyword evidence="2" id="KW-1185">Reference proteome</keyword>
<reference evidence="1" key="1">
    <citation type="submission" date="2022-09" db="EMBL/GenBank/DDBJ databases">
        <authorList>
            <person name="Li Z.-J."/>
        </authorList>
    </citation>
    <scope>NUCLEOTIDE SEQUENCE</scope>
    <source>
        <strain evidence="1">TGB10</strain>
        <plasmid evidence="1">unnamed</plasmid>
    </source>
</reference>
<name>A0ABY7LH90_9GAMM</name>
<protein>
    <submittedName>
        <fullName evidence="1">Uncharacterized protein</fullName>
    </submittedName>
</protein>